<dbReference type="HOGENOM" id="CLU_002706_15_10_1"/>
<gene>
    <name evidence="4" type="ordered locus">MTR_2g048855</name>
</gene>
<evidence type="ECO:0000256" key="2">
    <source>
        <dbReference type="ARBA" id="ARBA00061659"/>
    </source>
</evidence>
<evidence type="ECO:0000313" key="5">
    <source>
        <dbReference type="EnsemblPlants" id="KEH37827"/>
    </source>
</evidence>
<evidence type="ECO:0000256" key="1">
    <source>
        <dbReference type="ARBA" id="ARBA00022737"/>
    </source>
</evidence>
<organism evidence="4 6">
    <name type="scientific">Medicago truncatula</name>
    <name type="common">Barrel medic</name>
    <name type="synonym">Medicago tribuloides</name>
    <dbReference type="NCBI Taxonomy" id="3880"/>
    <lineage>
        <taxon>Eukaryota</taxon>
        <taxon>Viridiplantae</taxon>
        <taxon>Streptophyta</taxon>
        <taxon>Embryophyta</taxon>
        <taxon>Tracheophyta</taxon>
        <taxon>Spermatophyta</taxon>
        <taxon>Magnoliopsida</taxon>
        <taxon>eudicotyledons</taxon>
        <taxon>Gunneridae</taxon>
        <taxon>Pentapetalae</taxon>
        <taxon>rosids</taxon>
        <taxon>fabids</taxon>
        <taxon>Fabales</taxon>
        <taxon>Fabaceae</taxon>
        <taxon>Papilionoideae</taxon>
        <taxon>50 kb inversion clade</taxon>
        <taxon>NPAAA clade</taxon>
        <taxon>Hologalegina</taxon>
        <taxon>IRL clade</taxon>
        <taxon>Trifolieae</taxon>
        <taxon>Medicago</taxon>
    </lineage>
</organism>
<accession>A0A072V7P3</accession>
<dbReference type="EMBL" id="CM001218">
    <property type="protein sequence ID" value="KEH37827.1"/>
    <property type="molecule type" value="Genomic_DNA"/>
</dbReference>
<dbReference type="Pfam" id="PF13041">
    <property type="entry name" value="PPR_2"/>
    <property type="match status" value="3"/>
</dbReference>
<feature type="repeat" description="PPR" evidence="3">
    <location>
        <begin position="420"/>
        <end position="454"/>
    </location>
</feature>
<dbReference type="Pfam" id="PF20431">
    <property type="entry name" value="E_motif"/>
    <property type="match status" value="1"/>
</dbReference>
<proteinExistence type="inferred from homology"/>
<reference evidence="4 6" key="2">
    <citation type="journal article" date="2014" name="BMC Genomics">
        <title>An improved genome release (version Mt4.0) for the model legume Medicago truncatula.</title>
        <authorList>
            <person name="Tang H."/>
            <person name="Krishnakumar V."/>
            <person name="Bidwell S."/>
            <person name="Rosen B."/>
            <person name="Chan A."/>
            <person name="Zhou S."/>
            <person name="Gentzbittel L."/>
            <person name="Childs K.L."/>
            <person name="Yandell M."/>
            <person name="Gundlach H."/>
            <person name="Mayer K.F."/>
            <person name="Schwartz D.C."/>
            <person name="Town C.D."/>
        </authorList>
    </citation>
    <scope>GENOME REANNOTATION</scope>
    <source>
        <strain evidence="4">A17</strain>
        <strain evidence="5 6">cv. Jemalong A17</strain>
    </source>
</reference>
<name>A0A072V7P3_MEDTR</name>
<comment type="similarity">
    <text evidence="2">Belongs to the PPR family. PCMP-E subfamily.</text>
</comment>
<dbReference type="EnsemblPlants" id="KEH37827">
    <property type="protein sequence ID" value="KEH37827"/>
    <property type="gene ID" value="MTR_2g048855"/>
</dbReference>
<keyword evidence="1" id="KW-0677">Repeat</keyword>
<protein>
    <submittedName>
        <fullName evidence="4">Pentatricopeptide (PPR) repeat protein</fullName>
    </submittedName>
</protein>
<dbReference type="FunFam" id="1.25.40.10:FF:001535">
    <property type="entry name" value="Putative pentatricopeptide repeat-containing protein, mitochondrial"/>
    <property type="match status" value="1"/>
</dbReference>
<dbReference type="InterPro" id="IPR011990">
    <property type="entry name" value="TPR-like_helical_dom_sf"/>
</dbReference>
<dbReference type="PaxDb" id="3880-AES65794"/>
<feature type="repeat" description="PPR" evidence="3">
    <location>
        <begin position="455"/>
        <end position="489"/>
    </location>
</feature>
<dbReference type="FunFam" id="1.25.40.10:FF:000090">
    <property type="entry name" value="Pentatricopeptide repeat-containing protein, chloroplastic"/>
    <property type="match status" value="1"/>
</dbReference>
<evidence type="ECO:0000256" key="3">
    <source>
        <dbReference type="PROSITE-ProRule" id="PRU00708"/>
    </source>
</evidence>
<dbReference type="SUPFAM" id="SSF48452">
    <property type="entry name" value="TPR-like"/>
    <property type="match status" value="1"/>
</dbReference>
<dbReference type="InterPro" id="IPR046848">
    <property type="entry name" value="E_motif"/>
</dbReference>
<dbReference type="STRING" id="3880.A0A072V7P3"/>
<feature type="repeat" description="PPR" evidence="3">
    <location>
        <begin position="118"/>
        <end position="152"/>
    </location>
</feature>
<dbReference type="NCBIfam" id="TIGR00756">
    <property type="entry name" value="PPR"/>
    <property type="match status" value="4"/>
</dbReference>
<feature type="repeat" description="PPR" evidence="3">
    <location>
        <begin position="220"/>
        <end position="255"/>
    </location>
</feature>
<sequence length="625" mass="69821">MKKLHHHLPVKQTHSFISTDSEILHHLKTGSLSHAIHLLNTSQPTLSLKPVIYASLLQTSVKTNSFHHGASVHAHVLKSGLHSDRFVGNSLLTLYFKLNPGPHLSHARHLFDSLHVKDVISWTSLISGYTRSDLPHQSISLFYEMLAFPVQPNAFTLSSVIKACSALNDVNLGRCFHSMVLTRGFDWNTVVSCSLIDMYGWNRAVDDARRVFDELFVKDDVFCWTSIISCFTRNDMFKESLKFFYVMNRVRGVVPDGYTFGTILTACANLGLLRQGKEVHGKVVGLGFGGNVVVESSLLDMYGKCGCVRHSRIVFERLSDEKNNVSWTAMLGVYCQNKEYQNVLDLVRERGDLNFYAFGIVLRACSGLAAVNHGKEVHCMYVRKGGSKDVIIESALVDLYAKCGMVDFACTMFASMEVRNLITWNSMVSGFAQNGRGVEALALFEDMIKEGIKPDSITFVAVLFACSHAGLVDEGRKVFTLMGEYGIKPVVEHYNCMIDLLGRAGFIDEAECLLENADCRYDKSLWAALLGACTKCSDYRTAERVARKMIELEPDFHLSYVLLNNIYREVGRWDDALEIRKLMEDRGVKKMAGKSWIDSQNRKGSHINATNVAAVAINAAANSVF</sequence>
<dbReference type="InterPro" id="IPR046960">
    <property type="entry name" value="PPR_At4g14850-like_plant"/>
</dbReference>
<evidence type="ECO:0000313" key="6">
    <source>
        <dbReference type="Proteomes" id="UP000002051"/>
    </source>
</evidence>
<dbReference type="InterPro" id="IPR002885">
    <property type="entry name" value="PPR_rpt"/>
</dbReference>
<reference evidence="5" key="3">
    <citation type="submission" date="2015-04" db="UniProtKB">
        <authorList>
            <consortium name="EnsemblPlants"/>
        </authorList>
    </citation>
    <scope>IDENTIFICATION</scope>
    <source>
        <strain evidence="5">cv. Jemalong A17</strain>
    </source>
</reference>
<dbReference type="PANTHER" id="PTHR47926">
    <property type="entry name" value="PENTATRICOPEPTIDE REPEAT-CONTAINING PROTEIN"/>
    <property type="match status" value="1"/>
</dbReference>
<reference evidence="4 6" key="1">
    <citation type="journal article" date="2011" name="Nature">
        <title>The Medicago genome provides insight into the evolution of rhizobial symbioses.</title>
        <authorList>
            <person name="Young N.D."/>
            <person name="Debelle F."/>
            <person name="Oldroyd G.E."/>
            <person name="Geurts R."/>
            <person name="Cannon S.B."/>
            <person name="Udvardi M.K."/>
            <person name="Benedito V.A."/>
            <person name="Mayer K.F."/>
            <person name="Gouzy J."/>
            <person name="Schoof H."/>
            <person name="Van de Peer Y."/>
            <person name="Proost S."/>
            <person name="Cook D.R."/>
            <person name="Meyers B.C."/>
            <person name="Spannagl M."/>
            <person name="Cheung F."/>
            <person name="De Mita S."/>
            <person name="Krishnakumar V."/>
            <person name="Gundlach H."/>
            <person name="Zhou S."/>
            <person name="Mudge J."/>
            <person name="Bharti A.K."/>
            <person name="Murray J.D."/>
            <person name="Naoumkina M.A."/>
            <person name="Rosen B."/>
            <person name="Silverstein K.A."/>
            <person name="Tang H."/>
            <person name="Rombauts S."/>
            <person name="Zhao P.X."/>
            <person name="Zhou P."/>
            <person name="Barbe V."/>
            <person name="Bardou P."/>
            <person name="Bechner M."/>
            <person name="Bellec A."/>
            <person name="Berger A."/>
            <person name="Berges H."/>
            <person name="Bidwell S."/>
            <person name="Bisseling T."/>
            <person name="Choisne N."/>
            <person name="Couloux A."/>
            <person name="Denny R."/>
            <person name="Deshpande S."/>
            <person name="Dai X."/>
            <person name="Doyle J.J."/>
            <person name="Dudez A.M."/>
            <person name="Farmer A.D."/>
            <person name="Fouteau S."/>
            <person name="Franken C."/>
            <person name="Gibelin C."/>
            <person name="Gish J."/>
            <person name="Goldstein S."/>
            <person name="Gonzalez A.J."/>
            <person name="Green P.J."/>
            <person name="Hallab A."/>
            <person name="Hartog M."/>
            <person name="Hua A."/>
            <person name="Humphray S.J."/>
            <person name="Jeong D.H."/>
            <person name="Jing Y."/>
            <person name="Jocker A."/>
            <person name="Kenton S.M."/>
            <person name="Kim D.J."/>
            <person name="Klee K."/>
            <person name="Lai H."/>
            <person name="Lang C."/>
            <person name="Lin S."/>
            <person name="Macmil S.L."/>
            <person name="Magdelenat G."/>
            <person name="Matthews L."/>
            <person name="McCorrison J."/>
            <person name="Monaghan E.L."/>
            <person name="Mun J.H."/>
            <person name="Najar F.Z."/>
            <person name="Nicholson C."/>
            <person name="Noirot C."/>
            <person name="O'Bleness M."/>
            <person name="Paule C.R."/>
            <person name="Poulain J."/>
            <person name="Prion F."/>
            <person name="Qin B."/>
            <person name="Qu C."/>
            <person name="Retzel E.F."/>
            <person name="Riddle C."/>
            <person name="Sallet E."/>
            <person name="Samain S."/>
            <person name="Samson N."/>
            <person name="Sanders I."/>
            <person name="Saurat O."/>
            <person name="Scarpelli C."/>
            <person name="Schiex T."/>
            <person name="Segurens B."/>
            <person name="Severin A.J."/>
            <person name="Sherrier D.J."/>
            <person name="Shi R."/>
            <person name="Sims S."/>
            <person name="Singer S.R."/>
            <person name="Sinharoy S."/>
            <person name="Sterck L."/>
            <person name="Viollet A."/>
            <person name="Wang B.B."/>
            <person name="Wang K."/>
            <person name="Wang M."/>
            <person name="Wang X."/>
            <person name="Warfsmann J."/>
            <person name="Weissenbach J."/>
            <person name="White D.D."/>
            <person name="White J.D."/>
            <person name="Wiley G.B."/>
            <person name="Wincker P."/>
            <person name="Xing Y."/>
            <person name="Yang L."/>
            <person name="Yao Z."/>
            <person name="Ying F."/>
            <person name="Zhai J."/>
            <person name="Zhou L."/>
            <person name="Zuber A."/>
            <person name="Denarie J."/>
            <person name="Dixon R.A."/>
            <person name="May G.D."/>
            <person name="Schwartz D.C."/>
            <person name="Rogers J."/>
            <person name="Quetier F."/>
            <person name="Town C.D."/>
            <person name="Roe B.A."/>
        </authorList>
    </citation>
    <scope>NUCLEOTIDE SEQUENCE [LARGE SCALE GENOMIC DNA]</scope>
    <source>
        <strain evidence="4">A17</strain>
        <strain evidence="5 6">cv. Jemalong A17</strain>
    </source>
</reference>
<dbReference type="GO" id="GO:0003723">
    <property type="term" value="F:RNA binding"/>
    <property type="evidence" value="ECO:0000318"/>
    <property type="project" value="GO_Central"/>
</dbReference>
<dbReference type="Pfam" id="PF01535">
    <property type="entry name" value="PPR"/>
    <property type="match status" value="3"/>
</dbReference>
<keyword evidence="6" id="KW-1185">Reference proteome</keyword>
<dbReference type="GO" id="GO:0009451">
    <property type="term" value="P:RNA modification"/>
    <property type="evidence" value="ECO:0000318"/>
    <property type="project" value="GO_Central"/>
</dbReference>
<dbReference type="PANTHER" id="PTHR47926:SF525">
    <property type="entry name" value="EMB2261"/>
    <property type="match status" value="1"/>
</dbReference>
<dbReference type="AlphaFoldDB" id="A0A072V7P3"/>
<dbReference type="PROSITE" id="PS51375">
    <property type="entry name" value="PPR"/>
    <property type="match status" value="4"/>
</dbReference>
<dbReference type="Proteomes" id="UP000002051">
    <property type="component" value="Chromosome 2"/>
</dbReference>
<dbReference type="Gene3D" id="1.25.40.10">
    <property type="entry name" value="Tetratricopeptide repeat domain"/>
    <property type="match status" value="6"/>
</dbReference>
<evidence type="ECO:0000313" key="4">
    <source>
        <dbReference type="EMBL" id="KEH37827.1"/>
    </source>
</evidence>